<dbReference type="CDD" id="cd00475">
    <property type="entry name" value="Cis_IPPS"/>
    <property type="match status" value="1"/>
</dbReference>
<reference evidence="4" key="1">
    <citation type="submission" date="2022-04" db="EMBL/GenBank/DDBJ databases">
        <title>A functionally conserved STORR gene fusion in Papaver species that diverged 16.8 million years ago.</title>
        <authorList>
            <person name="Catania T."/>
        </authorList>
    </citation>
    <scope>NUCLEOTIDE SEQUENCE</scope>
    <source>
        <strain evidence="4">S-188037</strain>
    </source>
</reference>
<gene>
    <name evidence="4" type="ORF">MKW98_005207</name>
</gene>
<dbReference type="PANTHER" id="PTHR10291:SF0">
    <property type="entry name" value="DEHYDRODOLICHYL DIPHOSPHATE SYNTHASE 2"/>
    <property type="match status" value="1"/>
</dbReference>
<evidence type="ECO:0000256" key="2">
    <source>
        <dbReference type="ARBA" id="ARBA00022679"/>
    </source>
</evidence>
<dbReference type="InterPro" id="IPR001441">
    <property type="entry name" value="UPP_synth-like"/>
</dbReference>
<dbReference type="GO" id="GO:0009409">
    <property type="term" value="P:response to cold"/>
    <property type="evidence" value="ECO:0007669"/>
    <property type="project" value="TreeGrafter"/>
</dbReference>
<name>A0AAD4RWQ4_9MAGN</name>
<dbReference type="GO" id="GO:0045547">
    <property type="term" value="F:ditrans,polycis-polyprenyl diphosphate synthase [(2E,6E)-farnesyl diphosphate specific] activity"/>
    <property type="evidence" value="ECO:0007669"/>
    <property type="project" value="TreeGrafter"/>
</dbReference>
<comment type="caution">
    <text evidence="4">The sequence shown here is derived from an EMBL/GenBank/DDBJ whole genome shotgun (WGS) entry which is preliminary data.</text>
</comment>
<dbReference type="SUPFAM" id="SSF64005">
    <property type="entry name" value="Undecaprenyl diphosphate synthase"/>
    <property type="match status" value="1"/>
</dbReference>
<keyword evidence="2 3" id="KW-0808">Transferase</keyword>
<organism evidence="4 5">
    <name type="scientific">Papaver atlanticum</name>
    <dbReference type="NCBI Taxonomy" id="357466"/>
    <lineage>
        <taxon>Eukaryota</taxon>
        <taxon>Viridiplantae</taxon>
        <taxon>Streptophyta</taxon>
        <taxon>Embryophyta</taxon>
        <taxon>Tracheophyta</taxon>
        <taxon>Spermatophyta</taxon>
        <taxon>Magnoliopsida</taxon>
        <taxon>Ranunculales</taxon>
        <taxon>Papaveraceae</taxon>
        <taxon>Papaveroideae</taxon>
        <taxon>Papaver</taxon>
    </lineage>
</organism>
<evidence type="ECO:0000313" key="5">
    <source>
        <dbReference type="Proteomes" id="UP001202328"/>
    </source>
</evidence>
<dbReference type="InterPro" id="IPR036424">
    <property type="entry name" value="UPP_synth-like_sf"/>
</dbReference>
<evidence type="ECO:0000256" key="3">
    <source>
        <dbReference type="RuleBase" id="RU363018"/>
    </source>
</evidence>
<dbReference type="PANTHER" id="PTHR10291">
    <property type="entry name" value="DEHYDRODOLICHYL DIPHOSPHATE SYNTHASE FAMILY MEMBER"/>
    <property type="match status" value="1"/>
</dbReference>
<dbReference type="HAMAP" id="MF_01139">
    <property type="entry name" value="ISPT"/>
    <property type="match status" value="1"/>
</dbReference>
<dbReference type="EC" id="2.5.1.-" evidence="3"/>
<dbReference type="Pfam" id="PF01255">
    <property type="entry name" value="Prenyltransf"/>
    <property type="match status" value="1"/>
</dbReference>
<dbReference type="NCBIfam" id="NF011405">
    <property type="entry name" value="PRK14830.1"/>
    <property type="match status" value="1"/>
</dbReference>
<proteinExistence type="inferred from homology"/>
<dbReference type="GO" id="GO:0009668">
    <property type="term" value="P:plastid membrane organization"/>
    <property type="evidence" value="ECO:0007669"/>
    <property type="project" value="TreeGrafter"/>
</dbReference>
<evidence type="ECO:0000313" key="4">
    <source>
        <dbReference type="EMBL" id="KAI3836874.1"/>
    </source>
</evidence>
<dbReference type="Proteomes" id="UP001202328">
    <property type="component" value="Unassembled WGS sequence"/>
</dbReference>
<comment type="cofactor">
    <cofactor evidence="1">
        <name>Mg(2+)</name>
        <dbReference type="ChEBI" id="CHEBI:18420"/>
    </cofactor>
</comment>
<dbReference type="PROSITE" id="PS01066">
    <property type="entry name" value="UPP_SYNTHASE"/>
    <property type="match status" value="1"/>
</dbReference>
<accession>A0AAD4RWQ4</accession>
<dbReference type="NCBIfam" id="TIGR00055">
    <property type="entry name" value="uppS"/>
    <property type="match status" value="1"/>
</dbReference>
<dbReference type="FunFam" id="3.40.1180.10:FF:000001">
    <property type="entry name" value="(2E,6E)-farnesyl-diphosphate-specific ditrans,polycis-undecaprenyl-diphosphate synthase"/>
    <property type="match status" value="1"/>
</dbReference>
<dbReference type="EMBL" id="JAJJMB010017633">
    <property type="protein sequence ID" value="KAI3836874.1"/>
    <property type="molecule type" value="Genomic_DNA"/>
</dbReference>
<dbReference type="GO" id="GO:0009570">
    <property type="term" value="C:chloroplast stroma"/>
    <property type="evidence" value="ECO:0007669"/>
    <property type="project" value="TreeGrafter"/>
</dbReference>
<dbReference type="AlphaFoldDB" id="A0AAD4RWQ4"/>
<dbReference type="Gene3D" id="3.40.1180.10">
    <property type="entry name" value="Decaprenyl diphosphate synthase-like"/>
    <property type="match status" value="1"/>
</dbReference>
<dbReference type="GO" id="GO:0016094">
    <property type="term" value="P:polyprenol biosynthetic process"/>
    <property type="evidence" value="ECO:0007669"/>
    <property type="project" value="TreeGrafter"/>
</dbReference>
<protein>
    <recommendedName>
        <fullName evidence="3">Alkyl transferase</fullName>
        <ecNumber evidence="3">2.5.1.-</ecNumber>
    </recommendedName>
</protein>
<keyword evidence="5" id="KW-1185">Reference proteome</keyword>
<sequence>MINILLGALVVVLVVFIAEVFRKSSISFLCISSTHSATKQVQKGIGKPSDDGLPAGLSRELVPKHVAIIMDGNRRWAKDKGLPSMAGHSAGARSLMKLVPLCCKWGIKVLTVYAFSTENWVRPQMEVDFLMKLIERMLTEELENFMRNGIRVSVIGESAKLPESVQKWVTKVTEATKNNPRLHLILAINYGGRNDIVQSCQSILHKVKDGLIKPEDVDETVICQELQTKCTEFPYPDLLIRTSGELRISNFLIWQLAYTEFYFDESLWPDFGEREFAKALHSFQRRQRRFGGQDAKNK</sequence>
<comment type="similarity">
    <text evidence="3">Belongs to the UPP synthase family.</text>
</comment>
<evidence type="ECO:0000256" key="1">
    <source>
        <dbReference type="ARBA" id="ARBA00001946"/>
    </source>
</evidence>
<dbReference type="InterPro" id="IPR018520">
    <property type="entry name" value="UPP_synth-like_CS"/>
</dbReference>